<dbReference type="Proteomes" id="UP001165960">
    <property type="component" value="Unassembled WGS sequence"/>
</dbReference>
<accession>A0ACC2SXA5</accession>
<organism evidence="1 2">
    <name type="scientific">Entomophthora muscae</name>
    <dbReference type="NCBI Taxonomy" id="34485"/>
    <lineage>
        <taxon>Eukaryota</taxon>
        <taxon>Fungi</taxon>
        <taxon>Fungi incertae sedis</taxon>
        <taxon>Zoopagomycota</taxon>
        <taxon>Entomophthoromycotina</taxon>
        <taxon>Entomophthoromycetes</taxon>
        <taxon>Entomophthorales</taxon>
        <taxon>Entomophthoraceae</taxon>
        <taxon>Entomophthora</taxon>
    </lineage>
</organism>
<reference evidence="1" key="1">
    <citation type="submission" date="2022-04" db="EMBL/GenBank/DDBJ databases">
        <title>Genome of the entomopathogenic fungus Entomophthora muscae.</title>
        <authorList>
            <person name="Elya C."/>
            <person name="Lovett B.R."/>
            <person name="Lee E."/>
            <person name="Macias A.M."/>
            <person name="Hajek A.E."/>
            <person name="De Bivort B.L."/>
            <person name="Kasson M.T."/>
            <person name="De Fine Licht H.H."/>
            <person name="Stajich J.E."/>
        </authorList>
    </citation>
    <scope>NUCLEOTIDE SEQUENCE</scope>
    <source>
        <strain evidence="1">Berkeley</strain>
    </source>
</reference>
<gene>
    <name evidence="1" type="ORF">DSO57_1003734</name>
</gene>
<evidence type="ECO:0000313" key="1">
    <source>
        <dbReference type="EMBL" id="KAJ9067029.1"/>
    </source>
</evidence>
<keyword evidence="2" id="KW-1185">Reference proteome</keyword>
<dbReference type="EMBL" id="QTSX02004269">
    <property type="protein sequence ID" value="KAJ9067029.1"/>
    <property type="molecule type" value="Genomic_DNA"/>
</dbReference>
<sequence length="678" mass="78197">MDIYNYLSGPVQSGPVAAREEFVHPYRIQDSYHWLRDVERTNRTVKEFLRQENAYSRAVLSRTRPLSARIYKEFTSFVDKSEDYPFKVQEYTYFCDRKNGLSRYTRLANGNQALVKDFNTYPASTLVGDFVPSPDNSKVAYTVDTKGKESFQLVIKDMRSQRETAVQSNLEPHIIWSQDSNQIFYVSRDKEGIPIRLMRYRIDKNKITSVYEEKEAGCSIVITSSVSKEYLFLKRGTVSSTQVYYLRLSDPEGEIKSISPRVPGRTYSVDHQKDSFLIASNKYMGIEYPGFALFKVHITQPSRWRLITYKPTEYITNIYGLYNGYILEVLVAGVQRIRIVAFGADESDFKEKVYWAQVAERRLQYSGIDIPIIYSSPTTPPELREFNLVTRNWKTLFTDSIPGLNPSLFSVERLFTKSNIPISLIYKKGYREKRPLLLEGYGSYGINIEPKFNHRILSLLNRNFIYAIAHVRGGTEMGNMWHEQGKLLNKMNSFNDFAECAHHLRSSNIASHITAIGSSAGGLLVAATINQNPDLFQTAILNVPFVDVLNTMMDPSHSYEYEEWGNPNNHTFFDYIQQYSPYENIPTNHFPDLLVRSGYNDVRVQYWEPAKYVAKARYLTSRLNPIIIHAVNMQGGHFTASTKTENQQTAEEYAFIIASYNAWVLKKSIKRNNLLSIK</sequence>
<name>A0ACC2SXA5_9FUNG</name>
<proteinExistence type="predicted"/>
<evidence type="ECO:0000313" key="2">
    <source>
        <dbReference type="Proteomes" id="UP001165960"/>
    </source>
</evidence>
<comment type="caution">
    <text evidence="1">The sequence shown here is derived from an EMBL/GenBank/DDBJ whole genome shotgun (WGS) entry which is preliminary data.</text>
</comment>
<protein>
    <submittedName>
        <fullName evidence="1">Uncharacterized protein</fullName>
    </submittedName>
</protein>